<evidence type="ECO:0000313" key="8">
    <source>
        <dbReference type="Proteomes" id="UP001595478"/>
    </source>
</evidence>
<dbReference type="InterPro" id="IPR000014">
    <property type="entry name" value="PAS"/>
</dbReference>
<dbReference type="PROSITE" id="PS50112">
    <property type="entry name" value="PAS"/>
    <property type="match status" value="1"/>
</dbReference>
<dbReference type="InterPro" id="IPR013655">
    <property type="entry name" value="PAS_fold_3"/>
</dbReference>
<name>A0ABV7FIZ5_9ALTE</name>
<evidence type="ECO:0000256" key="1">
    <source>
        <dbReference type="ARBA" id="ARBA00004370"/>
    </source>
</evidence>
<comment type="caution">
    <text evidence="7">The sequence shown here is derived from an EMBL/GenBank/DDBJ whole genome shotgun (WGS) entry which is preliminary data.</text>
</comment>
<evidence type="ECO:0000259" key="6">
    <source>
        <dbReference type="PROSITE" id="PS50112"/>
    </source>
</evidence>
<reference evidence="8" key="1">
    <citation type="journal article" date="2019" name="Int. J. Syst. Evol. Microbiol.">
        <title>The Global Catalogue of Microorganisms (GCM) 10K type strain sequencing project: providing services to taxonomists for standard genome sequencing and annotation.</title>
        <authorList>
            <consortium name="The Broad Institute Genomics Platform"/>
            <consortium name="The Broad Institute Genome Sequencing Center for Infectious Disease"/>
            <person name="Wu L."/>
            <person name="Ma J."/>
        </authorList>
    </citation>
    <scope>NUCLEOTIDE SEQUENCE [LARGE SCALE GENOMIC DNA]</scope>
    <source>
        <strain evidence="8">KCTC 52473</strain>
    </source>
</reference>
<keyword evidence="4" id="KW-1133">Transmembrane helix</keyword>
<dbReference type="PANTHER" id="PTHR32089">
    <property type="entry name" value="METHYL-ACCEPTING CHEMOTAXIS PROTEIN MCPB"/>
    <property type="match status" value="1"/>
</dbReference>
<feature type="domain" description="PAS" evidence="6">
    <location>
        <begin position="25"/>
        <end position="60"/>
    </location>
</feature>
<dbReference type="SUPFAM" id="SSF58104">
    <property type="entry name" value="Methyl-accepting chemotaxis protein (MCP) signaling domain"/>
    <property type="match status" value="1"/>
</dbReference>
<dbReference type="SUPFAM" id="SSF55785">
    <property type="entry name" value="PYP-like sensor domain (PAS domain)"/>
    <property type="match status" value="1"/>
</dbReference>
<dbReference type="Pfam" id="PF00015">
    <property type="entry name" value="MCPsignal"/>
    <property type="match status" value="1"/>
</dbReference>
<proteinExistence type="predicted"/>
<dbReference type="Proteomes" id="UP001595478">
    <property type="component" value="Unassembled WGS sequence"/>
</dbReference>
<comment type="subcellular location">
    <subcellularLocation>
        <location evidence="1">Membrane</location>
    </subcellularLocation>
</comment>
<dbReference type="InterPro" id="IPR035965">
    <property type="entry name" value="PAS-like_dom_sf"/>
</dbReference>
<protein>
    <submittedName>
        <fullName evidence="7">Methyl-accepting chemotaxis protein</fullName>
    </submittedName>
</protein>
<evidence type="ECO:0000259" key="5">
    <source>
        <dbReference type="PROSITE" id="PS50111"/>
    </source>
</evidence>
<dbReference type="RefSeq" id="WP_376918397.1">
    <property type="nucleotide sequence ID" value="NZ_JBHRSW010000004.1"/>
</dbReference>
<keyword evidence="4" id="KW-0812">Transmembrane</keyword>
<evidence type="ECO:0000313" key="7">
    <source>
        <dbReference type="EMBL" id="MFC3120257.1"/>
    </source>
</evidence>
<dbReference type="Pfam" id="PF08447">
    <property type="entry name" value="PAS_3"/>
    <property type="match status" value="1"/>
</dbReference>
<dbReference type="InterPro" id="IPR004089">
    <property type="entry name" value="MCPsignal_dom"/>
</dbReference>
<dbReference type="PANTHER" id="PTHR32089:SF52">
    <property type="entry name" value="CHEMOTAXIS SIGNAL TRANSDUCTION SYSTEM METHYL ACCEPTING SENSORY TRANSDUCER WITH PAS SENSORY DOMAIN"/>
    <property type="match status" value="1"/>
</dbReference>
<feature type="domain" description="Methyl-accepting transducer" evidence="5">
    <location>
        <begin position="243"/>
        <end position="479"/>
    </location>
</feature>
<dbReference type="CDD" id="cd00130">
    <property type="entry name" value="PAS"/>
    <property type="match status" value="1"/>
</dbReference>
<dbReference type="Gene3D" id="1.10.287.950">
    <property type="entry name" value="Methyl-accepting chemotaxis protein"/>
    <property type="match status" value="1"/>
</dbReference>
<dbReference type="PROSITE" id="PS50111">
    <property type="entry name" value="CHEMOTAXIS_TRANSDUC_2"/>
    <property type="match status" value="1"/>
</dbReference>
<evidence type="ECO:0000256" key="4">
    <source>
        <dbReference type="SAM" id="Phobius"/>
    </source>
</evidence>
<accession>A0ABV7FIZ5</accession>
<evidence type="ECO:0000256" key="3">
    <source>
        <dbReference type="PROSITE-ProRule" id="PRU00284"/>
    </source>
</evidence>
<sequence>MRGNQFNTGNEVLFGEQEQLVSTTDNRGVITYANPAFCRVAGYSKDELEGKNHNIVRHQDMPKSAFKDMWSHLKAGKSWQGIVKNRCKNGDHYWVDAFVTPIFEGHTLIGYQSVRVKPTREQVQRATHLYNKINAGQELGIFALSAFQKRLLLSCAMAAMLLYFSITSSWLTVAIFLGFCSLSLFLFREELFAVPRFAQDLTRDYDSISRRVLCGEGLTGVFEFHLGLQKAMRRTILGRTIDASQALEDIAAHTMTIVKSTSASIKSQKREMHAIKAAVEDMSSNSRQVVQSTETTNKEVIDTNAQCDQARTQILAGKNDVNRLSTVVSKASCSAAELLLAADKVSETIGEINAIADQTNLLALNAAIEAARAGESGRGFSVVADEVRALSNRTQESATNIMSSLETMRNTLQDWVDKMKQSSDDALISAEQAEHSANSIKEIHGMIDCISSHLSGIVEATEIQDNKCEQISGSVNNMRSSTDTNVQLAMEMEENATKLNANIQGLVGLSKTFGM</sequence>
<gene>
    <name evidence="7" type="ORF">ACFOHL_01320</name>
</gene>
<organism evidence="7 8">
    <name type="scientific">Agaribacter flavus</name>
    <dbReference type="NCBI Taxonomy" id="1902781"/>
    <lineage>
        <taxon>Bacteria</taxon>
        <taxon>Pseudomonadati</taxon>
        <taxon>Pseudomonadota</taxon>
        <taxon>Gammaproteobacteria</taxon>
        <taxon>Alteromonadales</taxon>
        <taxon>Alteromonadaceae</taxon>
        <taxon>Agaribacter</taxon>
    </lineage>
</organism>
<keyword evidence="4" id="KW-0472">Membrane</keyword>
<dbReference type="Gene3D" id="3.30.450.20">
    <property type="entry name" value="PAS domain"/>
    <property type="match status" value="1"/>
</dbReference>
<dbReference type="NCBIfam" id="TIGR00229">
    <property type="entry name" value="sensory_box"/>
    <property type="match status" value="1"/>
</dbReference>
<dbReference type="SMART" id="SM00283">
    <property type="entry name" value="MA"/>
    <property type="match status" value="1"/>
</dbReference>
<feature type="transmembrane region" description="Helical" evidence="4">
    <location>
        <begin position="139"/>
        <end position="164"/>
    </location>
</feature>
<evidence type="ECO:0000256" key="2">
    <source>
        <dbReference type="ARBA" id="ARBA00023224"/>
    </source>
</evidence>
<keyword evidence="8" id="KW-1185">Reference proteome</keyword>
<keyword evidence="2 3" id="KW-0807">Transducer</keyword>
<dbReference type="EMBL" id="JBHRSW010000004">
    <property type="protein sequence ID" value="MFC3120257.1"/>
    <property type="molecule type" value="Genomic_DNA"/>
</dbReference>